<reference evidence="2 3" key="1">
    <citation type="submission" date="2014-08" db="EMBL/GenBank/DDBJ databases">
        <title>Clostridium innocuum, an unnegligible vancomycin-resistant pathogen causing extra-intestinal infections.</title>
        <authorList>
            <person name="Feng Y."/>
            <person name="Chiu C.-H."/>
        </authorList>
    </citation>
    <scope>NUCLEOTIDE SEQUENCE [LARGE SCALE GENOMIC DNA]</scope>
    <source>
        <strain evidence="2 3">AN88</strain>
    </source>
</reference>
<dbReference type="Proteomes" id="UP000030008">
    <property type="component" value="Unassembled WGS sequence"/>
</dbReference>
<evidence type="ECO:0000313" key="2">
    <source>
        <dbReference type="EMBL" id="KGJ53520.1"/>
    </source>
</evidence>
<feature type="domain" description="Methyltransferase type 11" evidence="1">
    <location>
        <begin position="47"/>
        <end position="141"/>
    </location>
</feature>
<evidence type="ECO:0000259" key="1">
    <source>
        <dbReference type="Pfam" id="PF08241"/>
    </source>
</evidence>
<keyword evidence="2" id="KW-0808">Transferase</keyword>
<accession>A0A099I730</accession>
<comment type="caution">
    <text evidence="2">The sequence shown here is derived from an EMBL/GenBank/DDBJ whole genome shotgun (WGS) entry which is preliminary data.</text>
</comment>
<keyword evidence="2" id="KW-0830">Ubiquinone</keyword>
<evidence type="ECO:0000313" key="3">
    <source>
        <dbReference type="Proteomes" id="UP000030008"/>
    </source>
</evidence>
<dbReference type="SUPFAM" id="SSF53335">
    <property type="entry name" value="S-adenosyl-L-methionine-dependent methyltransferases"/>
    <property type="match status" value="1"/>
</dbReference>
<proteinExistence type="predicted"/>
<keyword evidence="2" id="KW-0489">Methyltransferase</keyword>
<dbReference type="CDD" id="cd02440">
    <property type="entry name" value="AdoMet_MTases"/>
    <property type="match status" value="1"/>
</dbReference>
<dbReference type="GO" id="GO:0032259">
    <property type="term" value="P:methylation"/>
    <property type="evidence" value="ECO:0007669"/>
    <property type="project" value="UniProtKB-KW"/>
</dbReference>
<name>A0A099I730_CLOIN</name>
<dbReference type="InterPro" id="IPR013216">
    <property type="entry name" value="Methyltransf_11"/>
</dbReference>
<dbReference type="PANTHER" id="PTHR43591">
    <property type="entry name" value="METHYLTRANSFERASE"/>
    <property type="match status" value="1"/>
</dbReference>
<dbReference type="Pfam" id="PF08241">
    <property type="entry name" value="Methyltransf_11"/>
    <property type="match status" value="1"/>
</dbReference>
<dbReference type="RefSeq" id="WP_044905067.1">
    <property type="nucleotide sequence ID" value="NZ_CAXULZ010000008.1"/>
</dbReference>
<dbReference type="AlphaFoldDB" id="A0A099I730"/>
<dbReference type="InterPro" id="IPR029063">
    <property type="entry name" value="SAM-dependent_MTases_sf"/>
</dbReference>
<sequence length="201" mass="23245">MNKTEQSRIAFDRQADTYDSDFHGKHARELYPFMLELMIQLPVRDVLDLGCGTCALMKQLYDEDCGRRFTGIDLSEGMLHIGTQVMKERATLLLGDAANLPFADASFDLVYCNDSFHHYPDPCRVLQEVVRVLRYGGYFVIGDCTQGTVSRMLMNLFFHFQKEGDVHMYSEKEIRMLLQKQLHDVHVQRVNERSLIAWGVK</sequence>
<organism evidence="2 3">
    <name type="scientific">Clostridium innocuum</name>
    <dbReference type="NCBI Taxonomy" id="1522"/>
    <lineage>
        <taxon>Bacteria</taxon>
        <taxon>Bacillati</taxon>
        <taxon>Bacillota</taxon>
        <taxon>Clostridia</taxon>
        <taxon>Eubacteriales</taxon>
        <taxon>Clostridiaceae</taxon>
        <taxon>Clostridium</taxon>
    </lineage>
</organism>
<protein>
    <submittedName>
        <fullName evidence="2">Ubiquinone biosynthesis methyltransferase UbiE</fullName>
    </submittedName>
</protein>
<dbReference type="GO" id="GO:0008757">
    <property type="term" value="F:S-adenosylmethionine-dependent methyltransferase activity"/>
    <property type="evidence" value="ECO:0007669"/>
    <property type="project" value="InterPro"/>
</dbReference>
<gene>
    <name evidence="2" type="ORF">CIAN88_08880</name>
</gene>
<dbReference type="Gene3D" id="3.40.50.150">
    <property type="entry name" value="Vaccinia Virus protein VP39"/>
    <property type="match status" value="1"/>
</dbReference>
<dbReference type="EMBL" id="JQIF01000039">
    <property type="protein sequence ID" value="KGJ53520.1"/>
    <property type="molecule type" value="Genomic_DNA"/>
</dbReference>